<proteinExistence type="predicted"/>
<evidence type="ECO:0000313" key="2">
    <source>
        <dbReference type="Proteomes" id="UP001162162"/>
    </source>
</evidence>
<reference evidence="1" key="1">
    <citation type="journal article" date="2023" name="Insect Mol. Biol.">
        <title>Genome sequencing provides insights into the evolution of gene families encoding plant cell wall-degrading enzymes in longhorned beetles.</title>
        <authorList>
            <person name="Shin N.R."/>
            <person name="Okamura Y."/>
            <person name="Kirsch R."/>
            <person name="Pauchet Y."/>
        </authorList>
    </citation>
    <scope>NUCLEOTIDE SEQUENCE</scope>
    <source>
        <strain evidence="1">AMC_N1</strain>
    </source>
</reference>
<dbReference type="AlphaFoldDB" id="A0AAV8X8U5"/>
<gene>
    <name evidence="1" type="ORF">NQ318_017034</name>
</gene>
<evidence type="ECO:0000313" key="1">
    <source>
        <dbReference type="EMBL" id="KAJ8935253.1"/>
    </source>
</evidence>
<accession>A0AAV8X8U5</accession>
<comment type="caution">
    <text evidence="1">The sequence shown here is derived from an EMBL/GenBank/DDBJ whole genome shotgun (WGS) entry which is preliminary data.</text>
</comment>
<sequence>MVLTLGMRQGDKYTGTALAFDGHNEGAPLVYDITIFFEIIGWLESQFGRTTSQRMHKVPNGVINAVTL</sequence>
<dbReference type="EMBL" id="JAPWTK010000909">
    <property type="protein sequence ID" value="KAJ8935253.1"/>
    <property type="molecule type" value="Genomic_DNA"/>
</dbReference>
<dbReference type="Proteomes" id="UP001162162">
    <property type="component" value="Unassembled WGS sequence"/>
</dbReference>
<keyword evidence="2" id="KW-1185">Reference proteome</keyword>
<organism evidence="1 2">
    <name type="scientific">Aromia moschata</name>
    <dbReference type="NCBI Taxonomy" id="1265417"/>
    <lineage>
        <taxon>Eukaryota</taxon>
        <taxon>Metazoa</taxon>
        <taxon>Ecdysozoa</taxon>
        <taxon>Arthropoda</taxon>
        <taxon>Hexapoda</taxon>
        <taxon>Insecta</taxon>
        <taxon>Pterygota</taxon>
        <taxon>Neoptera</taxon>
        <taxon>Endopterygota</taxon>
        <taxon>Coleoptera</taxon>
        <taxon>Polyphaga</taxon>
        <taxon>Cucujiformia</taxon>
        <taxon>Chrysomeloidea</taxon>
        <taxon>Cerambycidae</taxon>
        <taxon>Cerambycinae</taxon>
        <taxon>Callichromatini</taxon>
        <taxon>Aromia</taxon>
    </lineage>
</organism>
<protein>
    <submittedName>
        <fullName evidence="1">Uncharacterized protein</fullName>
    </submittedName>
</protein>
<name>A0AAV8X8U5_9CUCU</name>